<evidence type="ECO:0000313" key="3">
    <source>
        <dbReference type="Proteomes" id="UP000288291"/>
    </source>
</evidence>
<dbReference type="Pfam" id="PF12323">
    <property type="entry name" value="HTH_OrfB_IS605"/>
    <property type="match status" value="1"/>
</dbReference>
<accession>A0A437SSH4</accession>
<dbReference type="Proteomes" id="UP000288291">
    <property type="component" value="Unassembled WGS sequence"/>
</dbReference>
<evidence type="ECO:0000259" key="1">
    <source>
        <dbReference type="Pfam" id="PF12323"/>
    </source>
</evidence>
<sequence>MIKAQVVELKPNQAMKHQLDRLCDYRRYCWNEALATWQAMYEARTLNKEDNPSPNEYRVRDELVANKAEWQYQLSSRCLQLAVTDLANAWQNFFDKAQPDWGKP</sequence>
<organism evidence="2 3">
    <name type="scientific">Lactobacillus xujianguonis</name>
    <dbReference type="NCBI Taxonomy" id="2495899"/>
    <lineage>
        <taxon>Bacteria</taxon>
        <taxon>Bacillati</taxon>
        <taxon>Bacillota</taxon>
        <taxon>Bacilli</taxon>
        <taxon>Lactobacillales</taxon>
        <taxon>Lactobacillaceae</taxon>
        <taxon>Lactobacillus</taxon>
    </lineage>
</organism>
<feature type="domain" description="Transposase putative helix-turn-helix" evidence="1">
    <location>
        <begin position="1"/>
        <end position="44"/>
    </location>
</feature>
<evidence type="ECO:0000313" key="2">
    <source>
        <dbReference type="EMBL" id="RVU69858.1"/>
    </source>
</evidence>
<comment type="caution">
    <text evidence="2">The sequence shown here is derived from an EMBL/GenBank/DDBJ whole genome shotgun (WGS) entry which is preliminary data.</text>
</comment>
<name>A0A437SSH4_9LACO</name>
<proteinExistence type="predicted"/>
<dbReference type="InterPro" id="IPR021027">
    <property type="entry name" value="Transposase_put_HTH"/>
</dbReference>
<dbReference type="AlphaFoldDB" id="A0A437SSH4"/>
<feature type="non-terminal residue" evidence="2">
    <location>
        <position position="104"/>
    </location>
</feature>
<dbReference type="EMBL" id="RXIA01000050">
    <property type="protein sequence ID" value="RVU69858.1"/>
    <property type="molecule type" value="Genomic_DNA"/>
</dbReference>
<gene>
    <name evidence="2" type="ORF">EJK17_10805</name>
</gene>
<keyword evidence="3" id="KW-1185">Reference proteome</keyword>
<reference evidence="2 3" key="1">
    <citation type="submission" date="2018-12" db="EMBL/GenBank/DDBJ databases">
        <authorList>
            <person name="Meng J."/>
        </authorList>
    </citation>
    <scope>NUCLEOTIDE SEQUENCE [LARGE SCALE GENOMIC DNA]</scope>
    <source>
        <strain evidence="2 3">HT111-2</strain>
    </source>
</reference>
<protein>
    <submittedName>
        <fullName evidence="2">Transposase</fullName>
    </submittedName>
</protein>
<dbReference type="RefSeq" id="WP_148665336.1">
    <property type="nucleotide sequence ID" value="NZ_ML136918.1"/>
</dbReference>